<evidence type="ECO:0000256" key="8">
    <source>
        <dbReference type="PIRSR" id="PIRSR001400-2"/>
    </source>
</evidence>
<evidence type="ECO:0000256" key="5">
    <source>
        <dbReference type="ARBA" id="ARBA00023239"/>
    </source>
</evidence>
<sequence>MENPFEITGVVAREILDSRGNPTVEVEVYTPVSMGRAAVPSGASTGTHEALELRDGGKRYLGKGVRRAVENVNKIIAPEIIGMDVTWQRDIDSLLLELDGTENKSNLGANAMLGVSLAVAKAAANALGLPLYQYIGGTNAYVMPVPMSNVINGGVHAGNELDFQEFMIMPVGADSFREAIRWVSETYHVLKGVIAEKYGKNAVNVGDEGGFAPPMKEVTEPLEVLITAIEEAGYKPGDEIAFALDAASSEFFHPDSGKYIVSGKEYDRGELLELYRELVSAYPIVSIEDPFHEEDWEGFAMITKELGSKIQIVGDDLFVTNPKRIRKGIEMGAANALLLKVNQIGTLSEAIDAAYTSFRAGYGVVVSHRSGETEDATIADLAVALNAGQIKTGAPARSDRNAKYNQLIRIEEELEGIARYPGRKFRNPFL</sequence>
<evidence type="ECO:0000256" key="1">
    <source>
        <dbReference type="ARBA" id="ARBA00005031"/>
    </source>
</evidence>
<dbReference type="AlphaFoldDB" id="A0A2Z2ML40"/>
<protein>
    <recommendedName>
        <fullName evidence="6">Enolase</fullName>
        <ecNumber evidence="6">4.2.1.11</ecNumber>
    </recommendedName>
    <alternativeName>
        <fullName evidence="6">2-phospho-D-glycerate hydro-lyase</fullName>
    </alternativeName>
    <alternativeName>
        <fullName evidence="6">2-phosphoglycerate dehydratase</fullName>
    </alternativeName>
</protein>
<keyword evidence="13" id="KW-1185">Reference proteome</keyword>
<feature type="binding site" evidence="6 9">
    <location>
        <position position="315"/>
    </location>
    <ligand>
        <name>Mg(2+)</name>
        <dbReference type="ChEBI" id="CHEBI:18420"/>
    </ligand>
</feature>
<dbReference type="EMBL" id="CP015103">
    <property type="protein sequence ID" value="ASJ08131.1"/>
    <property type="molecule type" value="Genomic_DNA"/>
</dbReference>
<dbReference type="PANTHER" id="PTHR11902">
    <property type="entry name" value="ENOLASE"/>
    <property type="match status" value="1"/>
</dbReference>
<dbReference type="UniPathway" id="UPA00109">
    <property type="reaction ID" value="UER00187"/>
</dbReference>
<feature type="binding site" evidence="6">
    <location>
        <position position="164"/>
    </location>
    <ligand>
        <name>(2R)-2-phosphoglycerate</name>
        <dbReference type="ChEBI" id="CHEBI:58289"/>
    </ligand>
</feature>
<evidence type="ECO:0000256" key="2">
    <source>
        <dbReference type="ARBA" id="ARBA00009604"/>
    </source>
</evidence>
<keyword evidence="6" id="KW-0963">Cytoplasm</keyword>
<dbReference type="HAMAP" id="MF_00318">
    <property type="entry name" value="Enolase"/>
    <property type="match status" value="1"/>
</dbReference>
<feature type="binding site" evidence="6">
    <location>
        <position position="340"/>
    </location>
    <ligand>
        <name>(2R)-2-phosphoglycerate</name>
        <dbReference type="ChEBI" id="CHEBI:58289"/>
    </ligand>
</feature>
<keyword evidence="3 6" id="KW-0460">Magnesium</keyword>
<dbReference type="CDD" id="cd03313">
    <property type="entry name" value="enolase"/>
    <property type="match status" value="1"/>
</dbReference>
<dbReference type="InterPro" id="IPR020809">
    <property type="entry name" value="Enolase_CS"/>
</dbReference>
<dbReference type="SUPFAM" id="SSF51604">
    <property type="entry name" value="Enolase C-terminal domain-like"/>
    <property type="match status" value="1"/>
</dbReference>
<dbReference type="Proteomes" id="UP000250125">
    <property type="component" value="Chromosome"/>
</dbReference>
<dbReference type="SMART" id="SM01192">
    <property type="entry name" value="Enolase_C"/>
    <property type="match status" value="1"/>
</dbReference>
<evidence type="ECO:0000256" key="9">
    <source>
        <dbReference type="PIRSR" id="PIRSR001400-3"/>
    </source>
</evidence>
<dbReference type="GO" id="GO:0000287">
    <property type="term" value="F:magnesium ion binding"/>
    <property type="evidence" value="ECO:0007669"/>
    <property type="project" value="UniProtKB-UniRule"/>
</dbReference>
<evidence type="ECO:0000256" key="3">
    <source>
        <dbReference type="ARBA" id="ARBA00022842"/>
    </source>
</evidence>
<dbReference type="InterPro" id="IPR020810">
    <property type="entry name" value="Enolase_C"/>
</dbReference>
<dbReference type="OrthoDB" id="8680at2157"/>
<dbReference type="InterPro" id="IPR036849">
    <property type="entry name" value="Enolase-like_C_sf"/>
</dbReference>
<dbReference type="GO" id="GO:0004634">
    <property type="term" value="F:phosphopyruvate hydratase activity"/>
    <property type="evidence" value="ECO:0007669"/>
    <property type="project" value="UniProtKB-UniRule"/>
</dbReference>
<dbReference type="GO" id="GO:0005576">
    <property type="term" value="C:extracellular region"/>
    <property type="evidence" value="ECO:0007669"/>
    <property type="project" value="UniProtKB-SubCell"/>
</dbReference>
<accession>A0A2Z2ML40</accession>
<dbReference type="PROSITE" id="PS00164">
    <property type="entry name" value="ENOLASE"/>
    <property type="match status" value="1"/>
</dbReference>
<feature type="active site" description="Proton acceptor" evidence="6 7">
    <location>
        <position position="340"/>
    </location>
</feature>
<keyword evidence="12" id="KW-0670">Pyruvate</keyword>
<feature type="binding site" evidence="8">
    <location>
        <position position="156"/>
    </location>
    <ligand>
        <name>substrate</name>
    </ligand>
</feature>
<dbReference type="GeneID" id="33317045"/>
<dbReference type="PIRSF" id="PIRSF001400">
    <property type="entry name" value="Enolase"/>
    <property type="match status" value="1"/>
</dbReference>
<dbReference type="EC" id="4.2.1.11" evidence="6"/>
<dbReference type="SFLD" id="SFLDG00178">
    <property type="entry name" value="enolase"/>
    <property type="match status" value="1"/>
</dbReference>
<dbReference type="SFLD" id="SFLDS00001">
    <property type="entry name" value="Enolase"/>
    <property type="match status" value="1"/>
</dbReference>
<feature type="binding site" evidence="8">
    <location>
        <position position="391"/>
    </location>
    <ligand>
        <name>substrate</name>
    </ligand>
</feature>
<dbReference type="GO" id="GO:0006096">
    <property type="term" value="P:glycolytic process"/>
    <property type="evidence" value="ECO:0007669"/>
    <property type="project" value="UniProtKB-UniRule"/>
</dbReference>
<proteinExistence type="inferred from homology"/>
<evidence type="ECO:0000259" key="10">
    <source>
        <dbReference type="SMART" id="SM01192"/>
    </source>
</evidence>
<dbReference type="InterPro" id="IPR029017">
    <property type="entry name" value="Enolase-like_N"/>
</dbReference>
<dbReference type="GO" id="GO:0009986">
    <property type="term" value="C:cell surface"/>
    <property type="evidence" value="ECO:0007669"/>
    <property type="project" value="UniProtKB-SubCell"/>
</dbReference>
<evidence type="ECO:0000256" key="7">
    <source>
        <dbReference type="PIRSR" id="PIRSR001400-1"/>
    </source>
</evidence>
<dbReference type="Pfam" id="PF03952">
    <property type="entry name" value="Enolase_N"/>
    <property type="match status" value="1"/>
</dbReference>
<evidence type="ECO:0000259" key="11">
    <source>
        <dbReference type="SMART" id="SM01193"/>
    </source>
</evidence>
<reference evidence="12 13" key="1">
    <citation type="submission" date="2016-04" db="EMBL/GenBank/DDBJ databases">
        <title>Complete genome sequence of Thermococcus siculi type strain RG-20.</title>
        <authorList>
            <person name="Oger P.M."/>
        </authorList>
    </citation>
    <scope>NUCLEOTIDE SEQUENCE [LARGE SCALE GENOMIC DNA]</scope>
    <source>
        <strain evidence="12 13">RG-20</strain>
    </source>
</reference>
<feature type="domain" description="Enolase C-terminal TIM barrel" evidence="10">
    <location>
        <begin position="140"/>
        <end position="428"/>
    </location>
</feature>
<keyword evidence="4 6" id="KW-0324">Glycolysis</keyword>
<dbReference type="SMART" id="SM01193">
    <property type="entry name" value="Enolase_N"/>
    <property type="match status" value="1"/>
</dbReference>
<comment type="subcellular location">
    <subcellularLocation>
        <location evidence="6">Cytoplasm</location>
    </subcellularLocation>
    <subcellularLocation>
        <location evidence="6">Secreted</location>
    </subcellularLocation>
    <subcellularLocation>
        <location evidence="6">Cell surface</location>
    </subcellularLocation>
    <text evidence="6">Fractions of enolase are present in both the cytoplasm and on the cell surface.</text>
</comment>
<feature type="binding site" evidence="6 9">
    <location>
        <position position="288"/>
    </location>
    <ligand>
        <name>Mg(2+)</name>
        <dbReference type="ChEBI" id="CHEBI:18420"/>
    </ligand>
</feature>
<comment type="catalytic activity">
    <reaction evidence="6">
        <text>(2R)-2-phosphoglycerate = phosphoenolpyruvate + H2O</text>
        <dbReference type="Rhea" id="RHEA:10164"/>
        <dbReference type="ChEBI" id="CHEBI:15377"/>
        <dbReference type="ChEBI" id="CHEBI:58289"/>
        <dbReference type="ChEBI" id="CHEBI:58702"/>
        <dbReference type="EC" id="4.2.1.11"/>
    </reaction>
</comment>
<evidence type="ECO:0000313" key="13">
    <source>
        <dbReference type="Proteomes" id="UP000250125"/>
    </source>
</evidence>
<feature type="active site" description="Proton donor" evidence="6 7">
    <location>
        <position position="208"/>
    </location>
</feature>
<comment type="similarity">
    <text evidence="2 6">Belongs to the enolase family.</text>
</comment>
<dbReference type="PANTHER" id="PTHR11902:SF1">
    <property type="entry name" value="ENOLASE"/>
    <property type="match status" value="1"/>
</dbReference>
<feature type="binding site" evidence="6">
    <location>
        <position position="370"/>
    </location>
    <ligand>
        <name>(2R)-2-phosphoglycerate</name>
        <dbReference type="ChEBI" id="CHEBI:58289"/>
    </ligand>
</feature>
<dbReference type="Pfam" id="PF00113">
    <property type="entry name" value="Enolase_C"/>
    <property type="match status" value="1"/>
</dbReference>
<feature type="binding site" evidence="8">
    <location>
        <position position="315"/>
    </location>
    <ligand>
        <name>substrate</name>
    </ligand>
</feature>
<dbReference type="Gene3D" id="3.30.390.10">
    <property type="entry name" value="Enolase-like, N-terminal domain"/>
    <property type="match status" value="1"/>
</dbReference>
<feature type="binding site" evidence="6">
    <location>
        <position position="369"/>
    </location>
    <ligand>
        <name>(2R)-2-phosphoglycerate</name>
        <dbReference type="ChEBI" id="CHEBI:58289"/>
    </ligand>
</feature>
<dbReference type="InterPro" id="IPR000941">
    <property type="entry name" value="Enolase"/>
</dbReference>
<dbReference type="PRINTS" id="PR00148">
    <property type="entry name" value="ENOLASE"/>
</dbReference>
<dbReference type="KEGG" id="tsl:A3L11_02365"/>
<comment type="function">
    <text evidence="6">Catalyzes the reversible conversion of 2-phosphoglycerate (2-PG) into phosphoenolpyruvate (PEP). It is essential for the degradation of carbohydrates via glycolysis.</text>
</comment>
<evidence type="ECO:0000256" key="6">
    <source>
        <dbReference type="HAMAP-Rule" id="MF_00318"/>
    </source>
</evidence>
<dbReference type="SFLD" id="SFLDF00002">
    <property type="entry name" value="enolase"/>
    <property type="match status" value="1"/>
</dbReference>
<feature type="binding site" evidence="8">
    <location>
        <position position="288"/>
    </location>
    <ligand>
        <name>substrate</name>
    </ligand>
</feature>
<evidence type="ECO:0000256" key="4">
    <source>
        <dbReference type="ARBA" id="ARBA00023152"/>
    </source>
</evidence>
<comment type="pathway">
    <text evidence="1 6">Carbohydrate degradation; glycolysis; pyruvate from D-glyceraldehyde 3-phosphate: step 4/5.</text>
</comment>
<feature type="binding site" evidence="6">
    <location>
        <position position="391"/>
    </location>
    <ligand>
        <name>(2R)-2-phosphoglycerate</name>
        <dbReference type="ChEBI" id="CHEBI:58289"/>
    </ligand>
</feature>
<organism evidence="12 13">
    <name type="scientific">Thermococcus siculi</name>
    <dbReference type="NCBI Taxonomy" id="72803"/>
    <lineage>
        <taxon>Archaea</taxon>
        <taxon>Methanobacteriati</taxon>
        <taxon>Methanobacteriota</taxon>
        <taxon>Thermococci</taxon>
        <taxon>Thermococcales</taxon>
        <taxon>Thermococcaceae</taxon>
        <taxon>Thermococcus</taxon>
    </lineage>
</organism>
<feature type="binding site" evidence="6 9">
    <location>
        <position position="245"/>
    </location>
    <ligand>
        <name>Mg(2+)</name>
        <dbReference type="ChEBI" id="CHEBI:18420"/>
    </ligand>
</feature>
<dbReference type="Gene3D" id="3.20.20.120">
    <property type="entry name" value="Enolase-like C-terminal domain"/>
    <property type="match status" value="1"/>
</dbReference>
<dbReference type="NCBIfam" id="TIGR01060">
    <property type="entry name" value="eno"/>
    <property type="match status" value="1"/>
</dbReference>
<keyword evidence="5 6" id="KW-0456">Lyase</keyword>
<keyword evidence="6 9" id="KW-0479">Metal-binding</keyword>
<dbReference type="RefSeq" id="WP_088855369.1">
    <property type="nucleotide sequence ID" value="NZ_CP015103.1"/>
</dbReference>
<comment type="cofactor">
    <cofactor evidence="9">
        <name>Mg(2+)</name>
        <dbReference type="ChEBI" id="CHEBI:18420"/>
    </cofactor>
    <text evidence="9">Mg(2+) is required for catalysis and for stabilizing the dimer.</text>
</comment>
<feature type="binding site" evidence="8">
    <location>
        <begin position="367"/>
        <end position="370"/>
    </location>
    <ligand>
        <name>substrate</name>
    </ligand>
</feature>
<name>A0A2Z2ML40_9EURY</name>
<dbReference type="SUPFAM" id="SSF54826">
    <property type="entry name" value="Enolase N-terminal domain-like"/>
    <property type="match status" value="1"/>
</dbReference>
<feature type="binding site" evidence="8">
    <location>
        <position position="165"/>
    </location>
    <ligand>
        <name>substrate</name>
    </ligand>
</feature>
<dbReference type="InterPro" id="IPR020811">
    <property type="entry name" value="Enolase_N"/>
</dbReference>
<feature type="domain" description="Enolase N-terminal" evidence="11">
    <location>
        <begin position="7"/>
        <end position="135"/>
    </location>
</feature>
<dbReference type="GO" id="GO:0000015">
    <property type="term" value="C:phosphopyruvate hydratase complex"/>
    <property type="evidence" value="ECO:0007669"/>
    <property type="project" value="InterPro"/>
</dbReference>
<gene>
    <name evidence="6 12" type="primary">eno</name>
    <name evidence="12" type="ORF">A3L11_02365</name>
</gene>
<dbReference type="FunFam" id="3.30.390.10:FF:000001">
    <property type="entry name" value="Enolase"/>
    <property type="match status" value="1"/>
</dbReference>
<evidence type="ECO:0000313" key="12">
    <source>
        <dbReference type="EMBL" id="ASJ08131.1"/>
    </source>
</evidence>
<comment type="cofactor">
    <cofactor evidence="6">
        <name>Mg(2+)</name>
        <dbReference type="ChEBI" id="CHEBI:18420"/>
    </cofactor>
    <text evidence="6">Binds a second Mg(2+) ion via substrate during catalysis.</text>
</comment>
<keyword evidence="6" id="KW-0964">Secreted</keyword>